<evidence type="ECO:0008006" key="6">
    <source>
        <dbReference type="Google" id="ProtNLM"/>
    </source>
</evidence>
<dbReference type="Pfam" id="PF09250">
    <property type="entry name" value="Prim-Pol"/>
    <property type="match status" value="1"/>
</dbReference>
<name>A0A0A3XTG2_BRAJP</name>
<proteinExistence type="predicted"/>
<dbReference type="InterPro" id="IPR014819">
    <property type="entry name" value="PriCT_2"/>
</dbReference>
<comment type="caution">
    <text evidence="4">The sequence shown here is derived from an EMBL/GenBank/DDBJ whole genome shotgun (WGS) entry which is preliminary data.</text>
</comment>
<dbReference type="CDD" id="cd04859">
    <property type="entry name" value="Prim_Pol"/>
    <property type="match status" value="1"/>
</dbReference>
<evidence type="ECO:0000256" key="1">
    <source>
        <dbReference type="SAM" id="MobiDB-lite"/>
    </source>
</evidence>
<dbReference type="Gene3D" id="3.40.50.300">
    <property type="entry name" value="P-loop containing nucleotide triphosphate hydrolases"/>
    <property type="match status" value="1"/>
</dbReference>
<dbReference type="Pfam" id="PF08707">
    <property type="entry name" value="PriCT_2"/>
    <property type="match status" value="1"/>
</dbReference>
<accession>A0A0A3XTG2</accession>
<feature type="region of interest" description="Disordered" evidence="1">
    <location>
        <begin position="666"/>
        <end position="686"/>
    </location>
</feature>
<evidence type="ECO:0000259" key="2">
    <source>
        <dbReference type="SMART" id="SM00382"/>
    </source>
</evidence>
<dbReference type="Proteomes" id="UP000030377">
    <property type="component" value="Unassembled WGS sequence"/>
</dbReference>
<sequence>MTSVISSTPTVAAATNFLNFAEKHGFALVKVHSGAKNPVGEGWQKLSSRNLADWKQWQAEGFNIGVHAGASRIVIFDLDQKHGGIEAVRASFDTWCLAAGFASLPHHVVTPSGGQHIYLSVPDGVDAMTLASDLKGTIGKGVDVLTGDRQSVAPGSFFAGAEGKPAGLYTFRDAPLYGAPQAVLDFCTRAPVQTPHVSKAGTFDRDDVARLVTWLADRGEFEEYGDWLGLGMALRTEFGDDGKALWALSHNDTVTHDVIKAKWRSFDADTKPGAVTLATFMKRAHDAGWTGSIRQSVGSMFAGVAQLVNSPSVAPSLPLPEAVPLPEIEEDDDGGLCFPEEFGDDFRPPSYLVDGILQRRFVYSMTAQTGTGKTAIALLKAAHVATGRALSGRGVKRGWVLYLAGENPDDVKARWFGLTKEMGIDPKTTDVIFSYGTKSLSERLERIARTLIRRGVGLSLVVVDTAAAFFEGDNDNDNVQAGNHARMLRSLVGLPGEPCVLVLCHPTKGAKTIDEMVPRGGGAFLNEVDGNLALARSGSTIAMQTVGKFRGPEVSPIHFGLHDVRDHPRLVDEDGRPMPTVVAHIVSEAGAEARAAENETAEIQMLRDIYDHPGDTTRKRATRLGCHHDTVASCINRLAERKMVDKSGFKLKLTAKGERELNALDRDKSLSEASDNAFPLPVPGRK</sequence>
<feature type="domain" description="AAA+ ATPase" evidence="2">
    <location>
        <begin position="359"/>
        <end position="534"/>
    </location>
</feature>
<dbReference type="InterPro" id="IPR027417">
    <property type="entry name" value="P-loop_NTPase"/>
</dbReference>
<evidence type="ECO:0000313" key="5">
    <source>
        <dbReference type="Proteomes" id="UP000030377"/>
    </source>
</evidence>
<dbReference type="EMBL" id="JRPN01000020">
    <property type="protein sequence ID" value="KGT76441.1"/>
    <property type="molecule type" value="Genomic_DNA"/>
</dbReference>
<dbReference type="Pfam" id="PF13481">
    <property type="entry name" value="AAA_25"/>
    <property type="match status" value="1"/>
</dbReference>
<organism evidence="4 5">
    <name type="scientific">Bradyrhizobium japonicum</name>
    <dbReference type="NCBI Taxonomy" id="375"/>
    <lineage>
        <taxon>Bacteria</taxon>
        <taxon>Pseudomonadati</taxon>
        <taxon>Pseudomonadota</taxon>
        <taxon>Alphaproteobacteria</taxon>
        <taxon>Hyphomicrobiales</taxon>
        <taxon>Nitrobacteraceae</taxon>
        <taxon>Bradyrhizobium</taxon>
    </lineage>
</organism>
<gene>
    <name evidence="4" type="ORF">MA20_27040</name>
</gene>
<dbReference type="RefSeq" id="WP_041957710.1">
    <property type="nucleotide sequence ID" value="NZ_JRPN01000020.1"/>
</dbReference>
<dbReference type="SMART" id="SM00943">
    <property type="entry name" value="Prim-Pol"/>
    <property type="match status" value="1"/>
</dbReference>
<dbReference type="GO" id="GO:0016817">
    <property type="term" value="F:hydrolase activity, acting on acid anhydrides"/>
    <property type="evidence" value="ECO:0007669"/>
    <property type="project" value="InterPro"/>
</dbReference>
<reference evidence="4 5" key="1">
    <citation type="submission" date="2014-09" db="EMBL/GenBank/DDBJ databases">
        <title>Draft genome of Bradyrhizobium japonicum Is-34.</title>
        <authorList>
            <person name="Tsurumaru H."/>
            <person name="Yamakawa T."/>
            <person name="Hashimoto S."/>
            <person name="Okizaki K."/>
            <person name="Kanesaki Y."/>
            <person name="Yoshikawa H."/>
            <person name="Yajima S."/>
        </authorList>
    </citation>
    <scope>NUCLEOTIDE SEQUENCE [LARGE SCALE GENOMIC DNA]</scope>
    <source>
        <strain evidence="4 5">Is-34</strain>
    </source>
</reference>
<evidence type="ECO:0000313" key="4">
    <source>
        <dbReference type="EMBL" id="KGT76441.1"/>
    </source>
</evidence>
<dbReference type="SUPFAM" id="SSF52540">
    <property type="entry name" value="P-loop containing nucleoside triphosphate hydrolases"/>
    <property type="match status" value="1"/>
</dbReference>
<protein>
    <recommendedName>
        <fullName evidence="6">DNA primase/polymerase bifunctional N-terminal domain-containing protein</fullName>
    </recommendedName>
</protein>
<dbReference type="InterPro" id="IPR015330">
    <property type="entry name" value="DNA_primase/pol_bifunc_N"/>
</dbReference>
<evidence type="ECO:0000259" key="3">
    <source>
        <dbReference type="SMART" id="SM00943"/>
    </source>
</evidence>
<feature type="domain" description="DNA primase/polymerase bifunctional N-terminal" evidence="3">
    <location>
        <begin position="17"/>
        <end position="183"/>
    </location>
</feature>
<dbReference type="SUPFAM" id="SSF56747">
    <property type="entry name" value="Prim-pol domain"/>
    <property type="match status" value="1"/>
</dbReference>
<dbReference type="SMART" id="SM00382">
    <property type="entry name" value="AAA"/>
    <property type="match status" value="1"/>
</dbReference>
<dbReference type="InterPro" id="IPR003593">
    <property type="entry name" value="AAA+_ATPase"/>
</dbReference>
<dbReference type="AlphaFoldDB" id="A0A0A3XTG2"/>